<comment type="catalytic activity">
    <reaction evidence="11">
        <text>3'-dephospho-CoA + ATP = ADP + CoA + H(+)</text>
        <dbReference type="Rhea" id="RHEA:18245"/>
        <dbReference type="ChEBI" id="CHEBI:15378"/>
        <dbReference type="ChEBI" id="CHEBI:30616"/>
        <dbReference type="ChEBI" id="CHEBI:57287"/>
        <dbReference type="ChEBI" id="CHEBI:57328"/>
        <dbReference type="ChEBI" id="CHEBI:456216"/>
        <dbReference type="EC" id="2.7.1.24"/>
    </reaction>
</comment>
<dbReference type="SMART" id="SM00382">
    <property type="entry name" value="AAA"/>
    <property type="match status" value="1"/>
</dbReference>
<comment type="subunit">
    <text evidence="12">Homohexamer. The homohexamer assembles into an open ring structure.</text>
</comment>
<dbReference type="InterPro" id="IPR000194">
    <property type="entry name" value="ATPase_F1/V1/A1_a/bsu_nucl-bd"/>
</dbReference>
<dbReference type="EC" id="3.6.4.-" evidence="12"/>
<keyword evidence="7 12" id="KW-0694">RNA-binding</keyword>
<evidence type="ECO:0000259" key="14">
    <source>
        <dbReference type="PROSITE" id="PS51856"/>
    </source>
</evidence>
<keyword evidence="10 12" id="KW-0804">Transcription</keyword>
<dbReference type="InterPro" id="IPR001977">
    <property type="entry name" value="Depp_CoAkinase"/>
</dbReference>
<dbReference type="PROSITE" id="PS51219">
    <property type="entry name" value="DPCK"/>
    <property type="match status" value="1"/>
</dbReference>
<comment type="similarity">
    <text evidence="12 13">Belongs to the Rho family.</text>
</comment>
<evidence type="ECO:0000313" key="16">
    <source>
        <dbReference type="Proteomes" id="UP001207930"/>
    </source>
</evidence>
<evidence type="ECO:0000313" key="15">
    <source>
        <dbReference type="EMBL" id="MCW1886140.1"/>
    </source>
</evidence>
<evidence type="ECO:0000256" key="5">
    <source>
        <dbReference type="ARBA" id="ARBA00022806"/>
    </source>
</evidence>
<dbReference type="InterPro" id="IPR004665">
    <property type="entry name" value="Term_rho"/>
</dbReference>
<keyword evidence="3 11" id="KW-0547">Nucleotide-binding</keyword>
<evidence type="ECO:0000256" key="4">
    <source>
        <dbReference type="ARBA" id="ARBA00022801"/>
    </source>
</evidence>
<dbReference type="NCBIfam" id="NF006886">
    <property type="entry name" value="PRK09376.1"/>
    <property type="match status" value="1"/>
</dbReference>
<evidence type="ECO:0000256" key="10">
    <source>
        <dbReference type="ARBA" id="ARBA00023163"/>
    </source>
</evidence>
<evidence type="ECO:0000256" key="1">
    <source>
        <dbReference type="ARBA" id="ARBA00009018"/>
    </source>
</evidence>
<evidence type="ECO:0000256" key="12">
    <source>
        <dbReference type="HAMAP-Rule" id="MF_01884"/>
    </source>
</evidence>
<dbReference type="Gene3D" id="2.40.50.140">
    <property type="entry name" value="Nucleic acid-binding proteins"/>
    <property type="match status" value="1"/>
</dbReference>
<dbReference type="EMBL" id="JAPDDS010000008">
    <property type="protein sequence ID" value="MCW1886140.1"/>
    <property type="molecule type" value="Genomic_DNA"/>
</dbReference>
<protein>
    <recommendedName>
        <fullName evidence="11 12">Multifunctional fusion protein</fullName>
    </recommendedName>
    <domain>
        <recommendedName>
            <fullName evidence="11">Dephospho-CoA kinase</fullName>
            <ecNumber evidence="11">2.7.1.24</ecNumber>
        </recommendedName>
        <alternativeName>
            <fullName evidence="11">Dephosphocoenzyme A kinase</fullName>
        </alternativeName>
    </domain>
    <domain>
        <recommendedName>
            <fullName evidence="12">Transcription termination factor Rho</fullName>
            <ecNumber evidence="12">3.6.4.-</ecNumber>
        </recommendedName>
        <alternativeName>
            <fullName evidence="12">ATP-dependent helicase Rho</fullName>
        </alternativeName>
    </domain>
</protein>
<dbReference type="PANTHER" id="PTHR46425:SF1">
    <property type="entry name" value="TRANSCRIPTION TERMINATION FACTOR RHO"/>
    <property type="match status" value="1"/>
</dbReference>
<dbReference type="Gene3D" id="3.40.50.300">
    <property type="entry name" value="P-loop containing nucleotide triphosphate hydrolases"/>
    <property type="match status" value="2"/>
</dbReference>
<evidence type="ECO:0000256" key="6">
    <source>
        <dbReference type="ARBA" id="ARBA00022840"/>
    </source>
</evidence>
<keyword evidence="11" id="KW-0808">Transferase</keyword>
<dbReference type="HAMAP" id="MF_01884">
    <property type="entry name" value="Rho"/>
    <property type="match status" value="1"/>
</dbReference>
<feature type="binding site" evidence="11">
    <location>
        <begin position="11"/>
        <end position="16"/>
    </location>
    <ligand>
        <name>ATP</name>
        <dbReference type="ChEBI" id="CHEBI:30616"/>
    </ligand>
</feature>
<evidence type="ECO:0000256" key="9">
    <source>
        <dbReference type="ARBA" id="ARBA00023015"/>
    </source>
</evidence>
<gene>
    <name evidence="12 15" type="primary">rho</name>
    <name evidence="11" type="synonym">coaE</name>
    <name evidence="15" type="ORF">OKA04_15490</name>
</gene>
<dbReference type="Pfam" id="PF00006">
    <property type="entry name" value="ATP-synt_ab"/>
    <property type="match status" value="1"/>
</dbReference>
<keyword evidence="8 11" id="KW-0173">Coenzyme A biosynthesis</keyword>
<comment type="caution">
    <text evidence="12">Lacks conserved residue(s) required for the propagation of feature annotation.</text>
</comment>
<name>A0ABT3FRC6_9BACT</name>
<comment type="function">
    <text evidence="11">Catalyzes the phosphorylation of the 3'-hydroxyl group of dephosphocoenzyme A to form coenzyme A.</text>
</comment>
<dbReference type="RefSeq" id="WP_264502094.1">
    <property type="nucleotide sequence ID" value="NZ_JAPDDS010000008.1"/>
</dbReference>
<dbReference type="InterPro" id="IPR011113">
    <property type="entry name" value="Rho_RNA-bd"/>
</dbReference>
<dbReference type="GO" id="GO:0016787">
    <property type="term" value="F:hydrolase activity"/>
    <property type="evidence" value="ECO:0007669"/>
    <property type="project" value="UniProtKB-KW"/>
</dbReference>
<dbReference type="Pfam" id="PF01121">
    <property type="entry name" value="CoaE"/>
    <property type="match status" value="1"/>
</dbReference>
<dbReference type="Proteomes" id="UP001207930">
    <property type="component" value="Unassembled WGS sequence"/>
</dbReference>
<feature type="binding site" evidence="12">
    <location>
        <position position="436"/>
    </location>
    <ligand>
        <name>ATP</name>
        <dbReference type="ChEBI" id="CHEBI:30616"/>
    </ligand>
</feature>
<comment type="subcellular location">
    <subcellularLocation>
        <location evidence="11">Cytoplasm</location>
    </subcellularLocation>
</comment>
<evidence type="ECO:0000256" key="11">
    <source>
        <dbReference type="HAMAP-Rule" id="MF_00376"/>
    </source>
</evidence>
<comment type="caution">
    <text evidence="15">The sequence shown here is derived from an EMBL/GenBank/DDBJ whole genome shotgun (WGS) entry which is preliminary data.</text>
</comment>
<dbReference type="EC" id="2.7.1.24" evidence="11"/>
<dbReference type="PROSITE" id="PS51856">
    <property type="entry name" value="RHO_RNA_BD"/>
    <property type="match status" value="1"/>
</dbReference>
<dbReference type="Pfam" id="PF07497">
    <property type="entry name" value="Rho_RNA_bind"/>
    <property type="match status" value="1"/>
</dbReference>
<dbReference type="SUPFAM" id="SSF52540">
    <property type="entry name" value="P-loop containing nucleoside triphosphate hydrolases"/>
    <property type="match status" value="2"/>
</dbReference>
<keyword evidence="2 12" id="KW-0806">Transcription termination</keyword>
<keyword evidence="11" id="KW-0963">Cytoplasm</keyword>
<keyword evidence="11" id="KW-0418">Kinase</keyword>
<keyword evidence="4 12" id="KW-0378">Hydrolase</keyword>
<dbReference type="InterPro" id="IPR027417">
    <property type="entry name" value="P-loop_NTPase"/>
</dbReference>
<sequence length="641" mass="70520">MLVFGLSGGIASGKSTACRILQEVCPGAVIFDADACVHRLFAWDAAVVSAVRERFGDGVITAAGAVDRGALRGAVFGDAEARRDLERIVHPRVREECLESLAVARKLPASLFVADIPLLFENAFDFGQHGNLLVAAGLETRYRRIRERNGFDDATIASILAAQMPQEEKLRRADHVLWNEGPPSVLGAQWLRFLHSHAIMSDDTSLPETPATAAPAVQEAAPLPQTIDINAFRQKPLGELLTMAEAVPARITPGAPKTQLVFELLSFYANEGATLIGEGIVEQAKENYAMLRDPARSFRTSPDDLYINGHLLRDHVLRPGNRVKVRIRAPRDRDKYLSATEILEIEGIPVADYKTPKEFDKLTPLFPDRRIVLEGDGPESVGVRVLDLVAPLGKGQRGLIVAPPRGGKTILLKQIAKSIRRNHPEVELIVVLLDERPEEVTDFEETVGAAVYASTFDEPARRHAQVADLVIERARRLVEQGKDVVLLLDSLTRLARGHNSANQGGPIGSGGISPAALQKSRKFFGNARNVEEGGSLTVLATALIETENRMDDVIFEEFKGTGNMEVRLDRELAERRVFPAIHIPQSGTRNDERLYHPEEFVKVLDLRRQLAQLPIGDAIETLLKNLRATKTNAELLLRGLR</sequence>
<comment type="similarity">
    <text evidence="1 11">Belongs to the CoaE family.</text>
</comment>
<dbReference type="InterPro" id="IPR012340">
    <property type="entry name" value="NA-bd_OB-fold"/>
</dbReference>
<comment type="function">
    <text evidence="12">Facilitates transcription termination by a mechanism that involves Rho binding to the nascent RNA, activation of Rho's RNA-dependent ATPase activity, and release of the mRNA from the DNA template.</text>
</comment>
<feature type="binding site" evidence="12">
    <location>
        <begin position="405"/>
        <end position="410"/>
    </location>
    <ligand>
        <name>ATP</name>
        <dbReference type="ChEBI" id="CHEBI:30616"/>
    </ligand>
</feature>
<evidence type="ECO:0000256" key="2">
    <source>
        <dbReference type="ARBA" id="ARBA00022472"/>
    </source>
</evidence>
<evidence type="ECO:0000256" key="13">
    <source>
        <dbReference type="PROSITE-ProRule" id="PRU01203"/>
    </source>
</evidence>
<dbReference type="CDD" id="cd02022">
    <property type="entry name" value="DPCK"/>
    <property type="match status" value="1"/>
</dbReference>
<dbReference type="InterPro" id="IPR003593">
    <property type="entry name" value="AAA+_ATPase"/>
</dbReference>
<evidence type="ECO:0000256" key="3">
    <source>
        <dbReference type="ARBA" id="ARBA00022741"/>
    </source>
</evidence>
<dbReference type="NCBIfam" id="TIGR00152">
    <property type="entry name" value="dephospho-CoA kinase"/>
    <property type="match status" value="1"/>
</dbReference>
<dbReference type="HAMAP" id="MF_00376">
    <property type="entry name" value="Dephospho_CoA_kinase"/>
    <property type="match status" value="1"/>
</dbReference>
<feature type="binding site" evidence="12">
    <location>
        <begin position="393"/>
        <end position="398"/>
    </location>
    <ligand>
        <name>ATP</name>
        <dbReference type="ChEBI" id="CHEBI:30616"/>
    </ligand>
</feature>
<keyword evidence="9 12" id="KW-0805">Transcription regulation</keyword>
<keyword evidence="5 12" id="KW-0347">Helicase</keyword>
<evidence type="ECO:0000256" key="8">
    <source>
        <dbReference type="ARBA" id="ARBA00022993"/>
    </source>
</evidence>
<organism evidence="15 16">
    <name type="scientific">Luteolibacter flavescens</name>
    <dbReference type="NCBI Taxonomy" id="1859460"/>
    <lineage>
        <taxon>Bacteria</taxon>
        <taxon>Pseudomonadati</taxon>
        <taxon>Verrucomicrobiota</taxon>
        <taxon>Verrucomicrobiia</taxon>
        <taxon>Verrucomicrobiales</taxon>
        <taxon>Verrucomicrobiaceae</taxon>
        <taxon>Luteolibacter</taxon>
    </lineage>
</organism>
<keyword evidence="16" id="KW-1185">Reference proteome</keyword>
<comment type="pathway">
    <text evidence="11">Cofactor biosynthesis; coenzyme A biosynthesis; CoA from (R)-pantothenate: step 5/5.</text>
</comment>
<reference evidence="15 16" key="1">
    <citation type="submission" date="2022-10" db="EMBL/GenBank/DDBJ databases">
        <title>Luteolibacter flavescens strain MCCC 1K03193, whole genome shotgun sequencing project.</title>
        <authorList>
            <person name="Zhao G."/>
            <person name="Shen L."/>
        </authorList>
    </citation>
    <scope>NUCLEOTIDE SEQUENCE [LARGE SCALE GENOMIC DNA]</scope>
    <source>
        <strain evidence="15 16">MCCC 1K03193</strain>
    </source>
</reference>
<dbReference type="PANTHER" id="PTHR46425">
    <property type="entry name" value="TRANSCRIPTION TERMINATION FACTOR RHO"/>
    <property type="match status" value="1"/>
</dbReference>
<feature type="domain" description="Rho RNA-BD" evidence="14">
    <location>
        <begin position="274"/>
        <end position="349"/>
    </location>
</feature>
<keyword evidence="6 11" id="KW-0067">ATP-binding</keyword>
<evidence type="ECO:0000256" key="7">
    <source>
        <dbReference type="ARBA" id="ARBA00022884"/>
    </source>
</evidence>
<dbReference type="SUPFAM" id="SSF50249">
    <property type="entry name" value="Nucleic acid-binding proteins"/>
    <property type="match status" value="1"/>
</dbReference>
<accession>A0ABT3FRC6</accession>
<proteinExistence type="inferred from homology"/>